<sequence length="172" mass="19786">MGGKRARKKLAKQRNNAKIKQTPFPDAGDAEKRVPGEALASEGYREEFVRWTAREIDAIPGNDGRRWDLSASESVELLKFLDEVTSKKWKDCLAETVMSGRKKRARNHDQAIESLSKEAQKRLSELPAVEERLFRFRLSGETRLWGFRSGALFRILWYDPEHQVSPVSLRNT</sequence>
<evidence type="ECO:0000256" key="1">
    <source>
        <dbReference type="SAM" id="MobiDB-lite"/>
    </source>
</evidence>
<gene>
    <name evidence="2" type="ORF">SAMEA4535761_01793</name>
</gene>
<organism evidence="2 3">
    <name type="scientific">Corynebacterium imitans</name>
    <dbReference type="NCBI Taxonomy" id="156978"/>
    <lineage>
        <taxon>Bacteria</taxon>
        <taxon>Bacillati</taxon>
        <taxon>Actinomycetota</taxon>
        <taxon>Actinomycetes</taxon>
        <taxon>Mycobacteriales</taxon>
        <taxon>Corynebacteriaceae</taxon>
        <taxon>Corynebacterium</taxon>
    </lineage>
</organism>
<evidence type="ECO:0000313" key="2">
    <source>
        <dbReference type="EMBL" id="SNV77844.1"/>
    </source>
</evidence>
<dbReference type="EMBL" id="LT906467">
    <property type="protein sequence ID" value="SNV77844.1"/>
    <property type="molecule type" value="Genomic_DNA"/>
</dbReference>
<evidence type="ECO:0000313" key="3">
    <source>
        <dbReference type="Proteomes" id="UP000215374"/>
    </source>
</evidence>
<dbReference type="OrthoDB" id="4427427at2"/>
<reference evidence="2 3" key="1">
    <citation type="submission" date="2017-06" db="EMBL/GenBank/DDBJ databases">
        <authorList>
            <consortium name="Pathogen Informatics"/>
        </authorList>
    </citation>
    <scope>NUCLEOTIDE SEQUENCE [LARGE SCALE GENOMIC DNA]</scope>
    <source>
        <strain evidence="2 3">NCTC13015</strain>
    </source>
</reference>
<dbReference type="RefSeq" id="WP_051904902.1">
    <property type="nucleotide sequence ID" value="NZ_CP009211.1"/>
</dbReference>
<name>A0A240A442_9CORY</name>
<dbReference type="AlphaFoldDB" id="A0A240A442"/>
<protein>
    <submittedName>
        <fullName evidence="2">Uncharacterized protein</fullName>
    </submittedName>
</protein>
<dbReference type="Proteomes" id="UP000215374">
    <property type="component" value="Chromosome 1"/>
</dbReference>
<proteinExistence type="predicted"/>
<accession>A0A240A442</accession>
<feature type="region of interest" description="Disordered" evidence="1">
    <location>
        <begin position="1"/>
        <end position="35"/>
    </location>
</feature>
<feature type="compositionally biased region" description="Basic residues" evidence="1">
    <location>
        <begin position="1"/>
        <end position="17"/>
    </location>
</feature>